<dbReference type="InterPro" id="IPR007692">
    <property type="entry name" value="DNA_helicase_DnaB"/>
</dbReference>
<dbReference type="InterPro" id="IPR007694">
    <property type="entry name" value="DNA_helicase_DnaB-like_C"/>
</dbReference>
<evidence type="ECO:0000256" key="6">
    <source>
        <dbReference type="ARBA" id="ARBA00022806"/>
    </source>
</evidence>
<dbReference type="AlphaFoldDB" id="A0A6V8MH41"/>
<keyword evidence="9" id="KW-0413">Isomerase</keyword>
<dbReference type="InterPro" id="IPR007693">
    <property type="entry name" value="DNA_helicase_DnaB-like_N"/>
</dbReference>
<comment type="catalytic activity">
    <reaction evidence="10 12">
        <text>ATP + H2O = ADP + phosphate + H(+)</text>
        <dbReference type="Rhea" id="RHEA:13065"/>
        <dbReference type="ChEBI" id="CHEBI:15377"/>
        <dbReference type="ChEBI" id="CHEBI:15378"/>
        <dbReference type="ChEBI" id="CHEBI:30616"/>
        <dbReference type="ChEBI" id="CHEBI:43474"/>
        <dbReference type="ChEBI" id="CHEBI:456216"/>
        <dbReference type="EC" id="5.6.2.3"/>
    </reaction>
</comment>
<protein>
    <recommendedName>
        <fullName evidence="11 12">Replicative DNA helicase</fullName>
        <ecNumber evidence="11 12">5.6.2.3</ecNumber>
    </recommendedName>
</protein>
<accession>A0A6V8MH41</accession>
<feature type="domain" description="SF4 helicase" evidence="13">
    <location>
        <begin position="175"/>
        <end position="446"/>
    </location>
</feature>
<dbReference type="GO" id="GO:1990077">
    <property type="term" value="C:primosome complex"/>
    <property type="evidence" value="ECO:0007669"/>
    <property type="project" value="UniProtKB-UniRule"/>
</dbReference>
<evidence type="ECO:0000256" key="5">
    <source>
        <dbReference type="ARBA" id="ARBA00022801"/>
    </source>
</evidence>
<evidence type="ECO:0000256" key="9">
    <source>
        <dbReference type="ARBA" id="ARBA00023235"/>
    </source>
</evidence>
<gene>
    <name evidence="14" type="primary">dnaB_2</name>
    <name evidence="14" type="ORF">GMST_16250</name>
</gene>
<dbReference type="Pfam" id="PF00772">
    <property type="entry name" value="DnaB"/>
    <property type="match status" value="1"/>
</dbReference>
<keyword evidence="7 12" id="KW-0067">ATP-binding</keyword>
<evidence type="ECO:0000256" key="12">
    <source>
        <dbReference type="RuleBase" id="RU362085"/>
    </source>
</evidence>
<evidence type="ECO:0000256" key="2">
    <source>
        <dbReference type="ARBA" id="ARBA00022515"/>
    </source>
</evidence>
<dbReference type="RefSeq" id="WP_183354127.1">
    <property type="nucleotide sequence ID" value="NZ_BLXX01000003.1"/>
</dbReference>
<evidence type="ECO:0000256" key="3">
    <source>
        <dbReference type="ARBA" id="ARBA00022705"/>
    </source>
</evidence>
<evidence type="ECO:0000256" key="11">
    <source>
        <dbReference type="NCBIfam" id="TIGR00665"/>
    </source>
</evidence>
<dbReference type="Proteomes" id="UP000556026">
    <property type="component" value="Unassembled WGS sequence"/>
</dbReference>
<evidence type="ECO:0000259" key="13">
    <source>
        <dbReference type="PROSITE" id="PS51199"/>
    </source>
</evidence>
<dbReference type="InterPro" id="IPR036185">
    <property type="entry name" value="DNA_heli_DnaB-like_N_sf"/>
</dbReference>
<dbReference type="GO" id="GO:0003677">
    <property type="term" value="F:DNA binding"/>
    <property type="evidence" value="ECO:0007669"/>
    <property type="project" value="UniProtKB-UniRule"/>
</dbReference>
<dbReference type="PANTHER" id="PTHR30153">
    <property type="entry name" value="REPLICATIVE DNA HELICASE DNAB"/>
    <property type="match status" value="1"/>
</dbReference>
<keyword evidence="6 12" id="KW-0347">Helicase</keyword>
<dbReference type="NCBIfam" id="TIGR00665">
    <property type="entry name" value="DnaB"/>
    <property type="match status" value="1"/>
</dbReference>
<comment type="similarity">
    <text evidence="1 12">Belongs to the helicase family. DnaB subfamily.</text>
</comment>
<keyword evidence="3 12" id="KW-0235">DNA replication</keyword>
<dbReference type="Gene3D" id="1.10.860.10">
    <property type="entry name" value="DNAb Helicase, Chain A"/>
    <property type="match status" value="1"/>
</dbReference>
<proteinExistence type="inferred from homology"/>
<dbReference type="EMBL" id="BLXX01000003">
    <property type="protein sequence ID" value="GFO59300.1"/>
    <property type="molecule type" value="Genomic_DNA"/>
</dbReference>
<keyword evidence="5 12" id="KW-0378">Hydrolase</keyword>
<dbReference type="InterPro" id="IPR027417">
    <property type="entry name" value="P-loop_NTPase"/>
</dbReference>
<evidence type="ECO:0000313" key="15">
    <source>
        <dbReference type="Proteomes" id="UP000556026"/>
    </source>
</evidence>
<dbReference type="SUPFAM" id="SSF48024">
    <property type="entry name" value="N-terminal domain of DnaB helicase"/>
    <property type="match status" value="1"/>
</dbReference>
<keyword evidence="8 12" id="KW-0238">DNA-binding</keyword>
<comment type="caution">
    <text evidence="14">The sequence shown here is derived from an EMBL/GenBank/DDBJ whole genome shotgun (WGS) entry which is preliminary data.</text>
</comment>
<keyword evidence="15" id="KW-1185">Reference proteome</keyword>
<evidence type="ECO:0000256" key="8">
    <source>
        <dbReference type="ARBA" id="ARBA00023125"/>
    </source>
</evidence>
<dbReference type="SUPFAM" id="SSF52540">
    <property type="entry name" value="P-loop containing nucleoside triphosphate hydrolases"/>
    <property type="match status" value="1"/>
</dbReference>
<comment type="function">
    <text evidence="12">The main replicative DNA helicase, it participates in initiation and elongation during chromosome replication. Travels ahead of the DNA replisome, separating dsDNA into templates for DNA synthesis. A processive ATP-dependent 5'-3' DNA helicase it has DNA-dependent ATPase activity.</text>
</comment>
<dbReference type="Gene3D" id="3.40.50.300">
    <property type="entry name" value="P-loop containing nucleotide triphosphate hydrolases"/>
    <property type="match status" value="1"/>
</dbReference>
<dbReference type="Pfam" id="PF03796">
    <property type="entry name" value="DnaB_C"/>
    <property type="match status" value="1"/>
</dbReference>
<keyword evidence="4 12" id="KW-0547">Nucleotide-binding</keyword>
<dbReference type="PANTHER" id="PTHR30153:SF2">
    <property type="entry name" value="REPLICATIVE DNA HELICASE"/>
    <property type="match status" value="1"/>
</dbReference>
<keyword evidence="2 12" id="KW-0639">Primosome</keyword>
<evidence type="ECO:0000256" key="4">
    <source>
        <dbReference type="ARBA" id="ARBA00022741"/>
    </source>
</evidence>
<evidence type="ECO:0000313" key="14">
    <source>
        <dbReference type="EMBL" id="GFO59300.1"/>
    </source>
</evidence>
<dbReference type="EC" id="5.6.2.3" evidence="11 12"/>
<sequence length="446" mass="49500">MTTNQQLQPQAIDAEMSILGAIFLDGGAMDTVHRIMTAEDFYRESHRVIFKAMESLADRNEPIDLVTMVNAMKASANLESCGGAAYLYALAEYVPMAANVAYYCRIVQQKAVERRLIAAANNAIHIVYSGGDIEHAVAKIEAAVQPGTSSRNAEPVDMGRSVREAVERIECRYENKGDIQGLPYGIDGVDAATSGMHPGEFIVIAGRPSMGKTAFGLNVIFNACRSGKTAMLFALEMSRGDNVDRLTASHGVAYQRIRNGQLTENDWSKLAAAFAKMHGWNMMIDDTPAISLRELRAKTRRQKKTGLDLVVIDYLQLMSLNNSRDNRVQGLGEISRGLKQLARELEIPVIALSQLNRSVDGRPDKRPNMSDLRDSGEIEQDADVIIFPYRPAAYCQQCKDRVNDSSHNYREHQAKAEIIIEKQRAGERNISIPVCWLGEYQRFVGL</sequence>
<organism evidence="14 15">
    <name type="scientific">Geomonas silvestris</name>
    <dbReference type="NCBI Taxonomy" id="2740184"/>
    <lineage>
        <taxon>Bacteria</taxon>
        <taxon>Pseudomonadati</taxon>
        <taxon>Thermodesulfobacteriota</taxon>
        <taxon>Desulfuromonadia</taxon>
        <taxon>Geobacterales</taxon>
        <taxon>Geobacteraceae</taxon>
        <taxon>Geomonas</taxon>
    </lineage>
</organism>
<dbReference type="CDD" id="cd00984">
    <property type="entry name" value="DnaB_C"/>
    <property type="match status" value="1"/>
</dbReference>
<dbReference type="GO" id="GO:0006269">
    <property type="term" value="P:DNA replication, synthesis of primer"/>
    <property type="evidence" value="ECO:0007669"/>
    <property type="project" value="UniProtKB-UniRule"/>
</dbReference>
<dbReference type="GO" id="GO:0005829">
    <property type="term" value="C:cytosol"/>
    <property type="evidence" value="ECO:0007669"/>
    <property type="project" value="TreeGrafter"/>
</dbReference>
<dbReference type="GO" id="GO:0043139">
    <property type="term" value="F:5'-3' DNA helicase activity"/>
    <property type="evidence" value="ECO:0007669"/>
    <property type="project" value="UniProtKB-EC"/>
</dbReference>
<reference evidence="15" key="1">
    <citation type="submission" date="2020-06" db="EMBL/GenBank/DDBJ databases">
        <title>Draft genomic sequence of Geomonas sp. Red330.</title>
        <authorList>
            <person name="Itoh H."/>
            <person name="Zhenxing X."/>
            <person name="Ushijima N."/>
            <person name="Masuda Y."/>
            <person name="Shiratori Y."/>
            <person name="Senoo K."/>
        </authorList>
    </citation>
    <scope>NUCLEOTIDE SEQUENCE [LARGE SCALE GENOMIC DNA]</scope>
    <source>
        <strain evidence="15">Red330</strain>
    </source>
</reference>
<evidence type="ECO:0000256" key="1">
    <source>
        <dbReference type="ARBA" id="ARBA00008428"/>
    </source>
</evidence>
<dbReference type="InterPro" id="IPR016136">
    <property type="entry name" value="DNA_helicase_N/primase_C"/>
</dbReference>
<dbReference type="GO" id="GO:0016787">
    <property type="term" value="F:hydrolase activity"/>
    <property type="evidence" value="ECO:0007669"/>
    <property type="project" value="UniProtKB-KW"/>
</dbReference>
<evidence type="ECO:0000256" key="7">
    <source>
        <dbReference type="ARBA" id="ARBA00022840"/>
    </source>
</evidence>
<dbReference type="PROSITE" id="PS51199">
    <property type="entry name" value="SF4_HELICASE"/>
    <property type="match status" value="1"/>
</dbReference>
<dbReference type="GO" id="GO:0005524">
    <property type="term" value="F:ATP binding"/>
    <property type="evidence" value="ECO:0007669"/>
    <property type="project" value="UniProtKB-UniRule"/>
</dbReference>
<name>A0A6V8MH41_9BACT</name>
<evidence type="ECO:0000256" key="10">
    <source>
        <dbReference type="ARBA" id="ARBA00048954"/>
    </source>
</evidence>